<proteinExistence type="predicted"/>
<protein>
    <submittedName>
        <fullName evidence="1">Uncharacterized protein</fullName>
    </submittedName>
</protein>
<organism evidence="1">
    <name type="scientific">Marseillevirus sp</name>
    <dbReference type="NCBI Taxonomy" id="2809551"/>
    <lineage>
        <taxon>Viruses</taxon>
        <taxon>Varidnaviria</taxon>
        <taxon>Bamfordvirae</taxon>
        <taxon>Nucleocytoviricota</taxon>
        <taxon>Megaviricetes</taxon>
        <taxon>Pimascovirales</taxon>
        <taxon>Pimascovirales incertae sedis</taxon>
        <taxon>Marseilleviridae</taxon>
        <taxon>Marseillevirus</taxon>
    </lineage>
</organism>
<name>A0AA96ELP6_9VIRU</name>
<accession>A0AA96ELP6</accession>
<evidence type="ECO:0000313" key="1">
    <source>
        <dbReference type="EMBL" id="WNL49939.1"/>
    </source>
</evidence>
<sequence length="42" mass="5167">MNTQKTEEERTLLKQEIEERVLRLMLLTLLWYGAYRDLENIL</sequence>
<dbReference type="EMBL" id="OR343188">
    <property type="protein sequence ID" value="WNL49939.1"/>
    <property type="molecule type" value="Genomic_DNA"/>
</dbReference>
<gene>
    <name evidence="1" type="ORF">MarFTMF_423</name>
</gene>
<reference evidence="1" key="1">
    <citation type="submission" date="2023-07" db="EMBL/GenBank/DDBJ databases">
        <authorList>
            <person name="Xia Y."/>
        </authorList>
    </citation>
    <scope>NUCLEOTIDE SEQUENCE</scope>
    <source>
        <strain evidence="1">F</strain>
    </source>
</reference>